<comment type="caution">
    <text evidence="2">The sequence shown here is derived from an EMBL/GenBank/DDBJ whole genome shotgun (WGS) entry which is preliminary data.</text>
</comment>
<keyword evidence="1" id="KW-1133">Transmembrane helix</keyword>
<feature type="transmembrane region" description="Helical" evidence="1">
    <location>
        <begin position="93"/>
        <end position="114"/>
    </location>
</feature>
<dbReference type="Proteomes" id="UP000661507">
    <property type="component" value="Unassembled WGS sequence"/>
</dbReference>
<proteinExistence type="predicted"/>
<sequence>MAWALAALAGALGLLAVIAGGIAVVVARAARRSFEAALADDSEDGLRARGTVLVERIRNPALRWAVNRHTGALAGRVAVGLVRDRLDTMRRGGLLSVSLGIVAVVLAIVIPATMR</sequence>
<protein>
    <submittedName>
        <fullName evidence="2">Uncharacterized protein</fullName>
    </submittedName>
</protein>
<dbReference type="AlphaFoldDB" id="A0A917L0J7"/>
<reference evidence="2" key="2">
    <citation type="submission" date="2020-09" db="EMBL/GenBank/DDBJ databases">
        <authorList>
            <person name="Sun Q."/>
            <person name="Zhou Y."/>
        </authorList>
    </citation>
    <scope>NUCLEOTIDE SEQUENCE</scope>
    <source>
        <strain evidence="2">CGMCC 1.3617</strain>
    </source>
</reference>
<evidence type="ECO:0000256" key="1">
    <source>
        <dbReference type="SAM" id="Phobius"/>
    </source>
</evidence>
<keyword evidence="1" id="KW-0812">Transmembrane</keyword>
<gene>
    <name evidence="2" type="ORF">GCM10011320_49950</name>
</gene>
<dbReference type="EMBL" id="BMKW01000014">
    <property type="protein sequence ID" value="GGJ36216.1"/>
    <property type="molecule type" value="Genomic_DNA"/>
</dbReference>
<name>A0A917L0J7_9PROT</name>
<accession>A0A917L0J7</accession>
<evidence type="ECO:0000313" key="2">
    <source>
        <dbReference type="EMBL" id="GGJ36216.1"/>
    </source>
</evidence>
<reference evidence="2" key="1">
    <citation type="journal article" date="2014" name="Int. J. Syst. Evol. Microbiol.">
        <title>Complete genome sequence of Corynebacterium casei LMG S-19264T (=DSM 44701T), isolated from a smear-ripened cheese.</title>
        <authorList>
            <consortium name="US DOE Joint Genome Institute (JGI-PGF)"/>
            <person name="Walter F."/>
            <person name="Albersmeier A."/>
            <person name="Kalinowski J."/>
            <person name="Ruckert C."/>
        </authorList>
    </citation>
    <scope>NUCLEOTIDE SEQUENCE</scope>
    <source>
        <strain evidence="2">CGMCC 1.3617</strain>
    </source>
</reference>
<evidence type="ECO:0000313" key="3">
    <source>
        <dbReference type="Proteomes" id="UP000661507"/>
    </source>
</evidence>
<dbReference type="RefSeq" id="WP_188971936.1">
    <property type="nucleotide sequence ID" value="NZ_BMKW01000014.1"/>
</dbReference>
<keyword evidence="3" id="KW-1185">Reference proteome</keyword>
<keyword evidence="1" id="KW-0472">Membrane</keyword>
<organism evidence="2 3">
    <name type="scientific">Neoroseomonas lacus</name>
    <dbReference type="NCBI Taxonomy" id="287609"/>
    <lineage>
        <taxon>Bacteria</taxon>
        <taxon>Pseudomonadati</taxon>
        <taxon>Pseudomonadota</taxon>
        <taxon>Alphaproteobacteria</taxon>
        <taxon>Acetobacterales</taxon>
        <taxon>Acetobacteraceae</taxon>
        <taxon>Neoroseomonas</taxon>
    </lineage>
</organism>